<accession>A0A8K0PC48</accession>
<reference evidence="4" key="1">
    <citation type="submission" date="2021-07" db="EMBL/GenBank/DDBJ databases">
        <title>Elsinoe batatas strain:CRI-CJ2 Genome sequencing and assembly.</title>
        <authorList>
            <person name="Huang L."/>
        </authorList>
    </citation>
    <scope>NUCLEOTIDE SEQUENCE</scope>
    <source>
        <strain evidence="4">CRI-CJ2</strain>
    </source>
</reference>
<dbReference type="SMART" id="SM00248">
    <property type="entry name" value="ANK"/>
    <property type="match status" value="11"/>
</dbReference>
<dbReference type="PROSITE" id="PS50297">
    <property type="entry name" value="ANK_REP_REGION"/>
    <property type="match status" value="6"/>
</dbReference>
<dbReference type="PANTHER" id="PTHR24198:SF165">
    <property type="entry name" value="ANKYRIN REPEAT-CONTAINING PROTEIN-RELATED"/>
    <property type="match status" value="1"/>
</dbReference>
<evidence type="ECO:0000256" key="2">
    <source>
        <dbReference type="ARBA" id="ARBA00023043"/>
    </source>
</evidence>
<dbReference type="PROSITE" id="PS50088">
    <property type="entry name" value="ANK_REPEAT"/>
    <property type="match status" value="7"/>
</dbReference>
<dbReference type="SUPFAM" id="SSF48403">
    <property type="entry name" value="Ankyrin repeat"/>
    <property type="match status" value="1"/>
</dbReference>
<evidence type="ECO:0000313" key="5">
    <source>
        <dbReference type="Proteomes" id="UP000809789"/>
    </source>
</evidence>
<dbReference type="OrthoDB" id="427518at2759"/>
<evidence type="ECO:0000256" key="1">
    <source>
        <dbReference type="ARBA" id="ARBA00022737"/>
    </source>
</evidence>
<dbReference type="InterPro" id="IPR002110">
    <property type="entry name" value="Ankyrin_rpt"/>
</dbReference>
<keyword evidence="5" id="KW-1185">Reference proteome</keyword>
<feature type="repeat" description="ANK" evidence="3">
    <location>
        <begin position="342"/>
        <end position="374"/>
    </location>
</feature>
<evidence type="ECO:0000256" key="3">
    <source>
        <dbReference type="PROSITE-ProRule" id="PRU00023"/>
    </source>
</evidence>
<evidence type="ECO:0000313" key="4">
    <source>
        <dbReference type="EMBL" id="KAG8623177.1"/>
    </source>
</evidence>
<feature type="repeat" description="ANK" evidence="3">
    <location>
        <begin position="242"/>
        <end position="274"/>
    </location>
</feature>
<dbReference type="Pfam" id="PF00023">
    <property type="entry name" value="Ank"/>
    <property type="match status" value="1"/>
</dbReference>
<dbReference type="AlphaFoldDB" id="A0A8K0PC48"/>
<proteinExistence type="predicted"/>
<comment type="caution">
    <text evidence="4">The sequence shown here is derived from an EMBL/GenBank/DDBJ whole genome shotgun (WGS) entry which is preliminary data.</text>
</comment>
<dbReference type="Proteomes" id="UP000809789">
    <property type="component" value="Unassembled WGS sequence"/>
</dbReference>
<feature type="repeat" description="ANK" evidence="3">
    <location>
        <begin position="1"/>
        <end position="27"/>
    </location>
</feature>
<dbReference type="InterPro" id="IPR036770">
    <property type="entry name" value="Ankyrin_rpt-contain_sf"/>
</dbReference>
<keyword evidence="2 3" id="KW-0040">ANK repeat</keyword>
<dbReference type="PANTHER" id="PTHR24198">
    <property type="entry name" value="ANKYRIN REPEAT AND PROTEIN KINASE DOMAIN-CONTAINING PROTEIN"/>
    <property type="match status" value="1"/>
</dbReference>
<dbReference type="EMBL" id="JAESVG020000010">
    <property type="protein sequence ID" value="KAG8623177.1"/>
    <property type="molecule type" value="Genomic_DNA"/>
</dbReference>
<organism evidence="4 5">
    <name type="scientific">Elsinoe batatas</name>
    <dbReference type="NCBI Taxonomy" id="2601811"/>
    <lineage>
        <taxon>Eukaryota</taxon>
        <taxon>Fungi</taxon>
        <taxon>Dikarya</taxon>
        <taxon>Ascomycota</taxon>
        <taxon>Pezizomycotina</taxon>
        <taxon>Dothideomycetes</taxon>
        <taxon>Dothideomycetidae</taxon>
        <taxon>Myriangiales</taxon>
        <taxon>Elsinoaceae</taxon>
        <taxon>Elsinoe</taxon>
    </lineage>
</organism>
<protein>
    <recommendedName>
        <fullName evidence="6">Ankyrin repeat protein</fullName>
    </recommendedName>
</protein>
<feature type="repeat" description="ANK" evidence="3">
    <location>
        <begin position="309"/>
        <end position="341"/>
    </location>
</feature>
<gene>
    <name evidence="4" type="ORF">KVT40_008153</name>
</gene>
<sequence length="405" mass="43727">MKAAENGHKQIVELLLQHGANTETEGVDGPALQAATFSGYLDIVQMLVANGADLHNPDGRYGGPVQAAVHGDHIDILQYLVEQGADINMGLGNVRRWGPDIQLSAGPLQAAIRTNRAHMINWLLDHGADAYAHEETPLMAAVKYDNTGILNRLVKAGANVNKVSNGYQSTTCLYVAVSGGRTEAVRQLLSMGADPNCSGFHERYFTTTTVLTNACTKDDADIVRALLVAGANVHARSVFNDHDEPPLHSAAKDSKPAVISLLVAHGAKVNEQVHDGWSALHCAAQRENEATLRALISDHKADPKVSLINGSRPIHSAAASGSVGCIKALLEAGVDIDVRNGTGRTPLHWAIERRNVDAVKFLLERGAKKSVKERERGLTAKDMAEMKKREYEWDEKAREIAGLFE</sequence>
<feature type="repeat" description="ANK" evidence="3">
    <location>
        <begin position="168"/>
        <end position="200"/>
    </location>
</feature>
<dbReference type="Pfam" id="PF12796">
    <property type="entry name" value="Ank_2"/>
    <property type="match status" value="3"/>
</dbReference>
<keyword evidence="1" id="KW-0677">Repeat</keyword>
<name>A0A8K0PC48_9PEZI</name>
<feature type="repeat" description="ANK" evidence="3">
    <location>
        <begin position="31"/>
        <end position="59"/>
    </location>
</feature>
<feature type="repeat" description="ANK" evidence="3">
    <location>
        <begin position="133"/>
        <end position="165"/>
    </location>
</feature>
<dbReference type="Gene3D" id="1.25.40.20">
    <property type="entry name" value="Ankyrin repeat-containing domain"/>
    <property type="match status" value="4"/>
</dbReference>
<evidence type="ECO:0008006" key="6">
    <source>
        <dbReference type="Google" id="ProtNLM"/>
    </source>
</evidence>